<organism evidence="6 7">
    <name type="scientific">Brucella tritici</name>
    <dbReference type="NCBI Taxonomy" id="94626"/>
    <lineage>
        <taxon>Bacteria</taxon>
        <taxon>Pseudomonadati</taxon>
        <taxon>Pseudomonadota</taxon>
        <taxon>Alphaproteobacteria</taxon>
        <taxon>Hyphomicrobiales</taxon>
        <taxon>Brucellaceae</taxon>
        <taxon>Brucella/Ochrobactrum group</taxon>
        <taxon>Brucella</taxon>
    </lineage>
</organism>
<feature type="transmembrane region" description="Helical" evidence="4">
    <location>
        <begin position="342"/>
        <end position="360"/>
    </location>
</feature>
<dbReference type="InterPro" id="IPR036259">
    <property type="entry name" value="MFS_trans_sf"/>
</dbReference>
<feature type="transmembrane region" description="Helical" evidence="4">
    <location>
        <begin position="42"/>
        <end position="66"/>
    </location>
</feature>
<evidence type="ECO:0000256" key="3">
    <source>
        <dbReference type="ARBA" id="ARBA00023136"/>
    </source>
</evidence>
<dbReference type="PROSITE" id="PS50850">
    <property type="entry name" value="MFS"/>
    <property type="match status" value="1"/>
</dbReference>
<evidence type="ECO:0000313" key="6">
    <source>
        <dbReference type="EMBL" id="KAB2684388.1"/>
    </source>
</evidence>
<dbReference type="PANTHER" id="PTHR23534">
    <property type="entry name" value="MFS PERMEASE"/>
    <property type="match status" value="1"/>
</dbReference>
<comment type="caution">
    <text evidence="6">The sequence shown here is derived from an EMBL/GenBank/DDBJ whole genome shotgun (WGS) entry which is preliminary data.</text>
</comment>
<dbReference type="EMBL" id="WBVX01000013">
    <property type="protein sequence ID" value="KAB2684388.1"/>
    <property type="molecule type" value="Genomic_DNA"/>
</dbReference>
<dbReference type="PANTHER" id="PTHR23534:SF1">
    <property type="entry name" value="MAJOR FACILITATOR SUPERFAMILY PROTEIN"/>
    <property type="match status" value="1"/>
</dbReference>
<sequence length="400" mass="41779">MGDTVQRNITVLTAAQALGGSSAPIVMSLGGLVGQQLSENPAWVTLPVSLFGLGLAIGTLPAAIVMRSWGRRGGYIFGAFFGLAAGLIAALGIFVASFLLFCFGCFTAGLYGAYVQSYRFAAADAAEGALKARAISWVMVGGLIAAVIGPQLVIWTRDFFPGTPYIGSFLSQAALPLLSIPILLMLRTPKSASQSEAESSGRSLVQILVMPRYMLAVASGVVSYGLMAFVMTAAPIAMVNTGHSIDSAALGIQWHLLAMFAPSFVTGRLMTRFGKERVTAAGMLLIAVSAVVALAGLDLINFWGALAVMGVGWNFSFIGATAMVTDCHTPGERAKAQGANDFMVFGTTAAVSFLSGSILHSSGWAAINWLLFPPVALILVPLLWQAVSKPQTDNAMSPPF</sequence>
<protein>
    <submittedName>
        <fullName evidence="6">MFS transporter</fullName>
    </submittedName>
</protein>
<dbReference type="GO" id="GO:0022857">
    <property type="term" value="F:transmembrane transporter activity"/>
    <property type="evidence" value="ECO:0007669"/>
    <property type="project" value="InterPro"/>
</dbReference>
<dbReference type="InterPro" id="IPR020846">
    <property type="entry name" value="MFS_dom"/>
</dbReference>
<dbReference type="Pfam" id="PF07690">
    <property type="entry name" value="MFS_1"/>
    <property type="match status" value="1"/>
</dbReference>
<feature type="transmembrane region" description="Helical" evidence="4">
    <location>
        <begin position="134"/>
        <end position="153"/>
    </location>
</feature>
<dbReference type="InterPro" id="IPR011701">
    <property type="entry name" value="MFS"/>
</dbReference>
<dbReference type="AlphaFoldDB" id="A0A6L3YMS9"/>
<proteinExistence type="predicted"/>
<keyword evidence="2 4" id="KW-1133">Transmembrane helix</keyword>
<evidence type="ECO:0000256" key="1">
    <source>
        <dbReference type="ARBA" id="ARBA00022692"/>
    </source>
</evidence>
<evidence type="ECO:0000256" key="2">
    <source>
        <dbReference type="ARBA" id="ARBA00022989"/>
    </source>
</evidence>
<name>A0A6L3YMS9_9HYPH</name>
<gene>
    <name evidence="6" type="ORF">F9L08_13945</name>
</gene>
<dbReference type="Proteomes" id="UP000481643">
    <property type="component" value="Unassembled WGS sequence"/>
</dbReference>
<dbReference type="Gene3D" id="1.20.1250.20">
    <property type="entry name" value="MFS general substrate transporter like domains"/>
    <property type="match status" value="1"/>
</dbReference>
<evidence type="ECO:0000256" key="4">
    <source>
        <dbReference type="SAM" id="Phobius"/>
    </source>
</evidence>
<dbReference type="SUPFAM" id="SSF103473">
    <property type="entry name" value="MFS general substrate transporter"/>
    <property type="match status" value="1"/>
</dbReference>
<evidence type="ECO:0000259" key="5">
    <source>
        <dbReference type="PROSITE" id="PS50850"/>
    </source>
</evidence>
<feature type="transmembrane region" description="Helical" evidence="4">
    <location>
        <begin position="248"/>
        <end position="266"/>
    </location>
</feature>
<feature type="transmembrane region" description="Helical" evidence="4">
    <location>
        <begin position="278"/>
        <end position="296"/>
    </location>
</feature>
<feature type="domain" description="Major facilitator superfamily (MFS) profile" evidence="5">
    <location>
        <begin position="204"/>
        <end position="400"/>
    </location>
</feature>
<feature type="transmembrane region" description="Helical" evidence="4">
    <location>
        <begin position="213"/>
        <end position="236"/>
    </location>
</feature>
<feature type="transmembrane region" description="Helical" evidence="4">
    <location>
        <begin position="97"/>
        <end position="114"/>
    </location>
</feature>
<reference evidence="6 7" key="1">
    <citation type="submission" date="2019-09" db="EMBL/GenBank/DDBJ databases">
        <title>Taxonomic organization of the family Brucellaceae based on a phylogenomic approach.</title>
        <authorList>
            <person name="Leclercq S."/>
            <person name="Cloeckaert A."/>
            <person name="Zygmunt M.S."/>
        </authorList>
    </citation>
    <scope>NUCLEOTIDE SEQUENCE [LARGE SCALE GENOMIC DNA]</scope>
    <source>
        <strain evidence="6 7">WS1830</strain>
    </source>
</reference>
<feature type="transmembrane region" description="Helical" evidence="4">
    <location>
        <begin position="165"/>
        <end position="186"/>
    </location>
</feature>
<dbReference type="RefSeq" id="WP_151652042.1">
    <property type="nucleotide sequence ID" value="NZ_WBVX01000013.1"/>
</dbReference>
<keyword evidence="3 4" id="KW-0472">Membrane</keyword>
<accession>A0A6L3YMS9</accession>
<keyword evidence="1 4" id="KW-0812">Transmembrane</keyword>
<evidence type="ECO:0000313" key="7">
    <source>
        <dbReference type="Proteomes" id="UP000481643"/>
    </source>
</evidence>
<feature type="transmembrane region" description="Helical" evidence="4">
    <location>
        <begin position="366"/>
        <end position="387"/>
    </location>
</feature>
<feature type="transmembrane region" description="Helical" evidence="4">
    <location>
        <begin position="73"/>
        <end position="91"/>
    </location>
</feature>